<keyword evidence="5" id="KW-0210">Decarboxylase</keyword>
<name>A0A3N4IJD1_ASCIM</name>
<dbReference type="Pfam" id="PF02666">
    <property type="entry name" value="PS_Dcarbxylase"/>
    <property type="match status" value="1"/>
</dbReference>
<evidence type="ECO:0000256" key="10">
    <source>
        <dbReference type="ARBA" id="ARBA00023317"/>
    </source>
</evidence>
<keyword evidence="6" id="KW-0443">Lipid metabolism</keyword>
<evidence type="ECO:0000256" key="6">
    <source>
        <dbReference type="ARBA" id="ARBA00023098"/>
    </source>
</evidence>
<comment type="pathway">
    <text evidence="11">Phospholipid metabolism; phosphatidylethanolamine biosynthesis.</text>
</comment>
<dbReference type="OrthoDB" id="5973539at2759"/>
<dbReference type="EC" id="4.1.1.65" evidence="3"/>
<keyword evidence="7" id="KW-0594">Phospholipid biosynthesis</keyword>
<dbReference type="Proteomes" id="UP000275078">
    <property type="component" value="Unassembled WGS sequence"/>
</dbReference>
<gene>
    <name evidence="12" type="ORF">BJ508DRAFT_411942</name>
</gene>
<keyword evidence="9" id="KW-1208">Phospholipid metabolism</keyword>
<evidence type="ECO:0000256" key="7">
    <source>
        <dbReference type="ARBA" id="ARBA00023209"/>
    </source>
</evidence>
<dbReference type="PANTHER" id="PTHR10067:SF11">
    <property type="entry name" value="PHOSPHATIDYLSERINE DECARBOXYLASE"/>
    <property type="match status" value="1"/>
</dbReference>
<dbReference type="AlphaFoldDB" id="A0A3N4IJD1"/>
<proteinExistence type="predicted"/>
<dbReference type="STRING" id="1160509.A0A3N4IJD1"/>
<dbReference type="GO" id="GO:0006646">
    <property type="term" value="P:phosphatidylethanolamine biosynthetic process"/>
    <property type="evidence" value="ECO:0007669"/>
    <property type="project" value="UniProtKB-UniPathway"/>
</dbReference>
<accession>A0A3N4IJD1</accession>
<comment type="cofactor">
    <cofactor evidence="1">
        <name>pyruvate</name>
        <dbReference type="ChEBI" id="CHEBI:15361"/>
    </cofactor>
</comment>
<keyword evidence="13" id="KW-1185">Reference proteome</keyword>
<sequence>MGLIDLLHRAADYALSYCKLIQNREVGWQTVDRKTGKLMREKQPLLKKLKLLILFNPLLEWIDLTRAMRVYLHDQAIKGGKEEQSTKSKSQIKEFVKFYGIDMELFEPSDINAYPNFQDFFIRKHKAGTRPIYQQENGSIATCVADCRMVAYETVSLAQKIWIKGKNFSLANLIQDEEKAKKWADGSVASFRLSPQDYHRFHSPVRGRVKWWKSLPGDYYLVDPLCIRSDIDVLCMNARSIVCLETEEFGEVLFTAIGAAQVGTVKFSEKITKMEGAWFEKGEEIGFFEFGGSSIVVAFEPGRIQFDDDLVQLSKQALEVDVEVGMSLGKATKA</sequence>
<protein>
    <recommendedName>
        <fullName evidence="3">phosphatidylserine decarboxylase</fullName>
        <ecNumber evidence="3">4.1.1.65</ecNumber>
    </recommendedName>
</protein>
<evidence type="ECO:0000256" key="11">
    <source>
        <dbReference type="ARBA" id="ARBA00024326"/>
    </source>
</evidence>
<evidence type="ECO:0000313" key="13">
    <source>
        <dbReference type="Proteomes" id="UP000275078"/>
    </source>
</evidence>
<evidence type="ECO:0000256" key="4">
    <source>
        <dbReference type="ARBA" id="ARBA00022516"/>
    </source>
</evidence>
<keyword evidence="10" id="KW-0670">Pyruvate</keyword>
<dbReference type="NCBIfam" id="TIGR00163">
    <property type="entry name" value="PS_decarb"/>
    <property type="match status" value="1"/>
</dbReference>
<dbReference type="EMBL" id="ML119653">
    <property type="protein sequence ID" value="RPA85537.1"/>
    <property type="molecule type" value="Genomic_DNA"/>
</dbReference>
<evidence type="ECO:0000256" key="3">
    <source>
        <dbReference type="ARBA" id="ARBA00012243"/>
    </source>
</evidence>
<keyword evidence="4" id="KW-0444">Lipid biosynthesis</keyword>
<dbReference type="PANTHER" id="PTHR10067">
    <property type="entry name" value="PHOSPHATIDYLSERINE DECARBOXYLASE"/>
    <property type="match status" value="1"/>
</dbReference>
<dbReference type="InterPro" id="IPR033177">
    <property type="entry name" value="PSD-B"/>
</dbReference>
<evidence type="ECO:0000313" key="12">
    <source>
        <dbReference type="EMBL" id="RPA85537.1"/>
    </source>
</evidence>
<reference evidence="12 13" key="1">
    <citation type="journal article" date="2018" name="Nat. Ecol. Evol.">
        <title>Pezizomycetes genomes reveal the molecular basis of ectomycorrhizal truffle lifestyle.</title>
        <authorList>
            <person name="Murat C."/>
            <person name="Payen T."/>
            <person name="Noel B."/>
            <person name="Kuo A."/>
            <person name="Morin E."/>
            <person name="Chen J."/>
            <person name="Kohler A."/>
            <person name="Krizsan K."/>
            <person name="Balestrini R."/>
            <person name="Da Silva C."/>
            <person name="Montanini B."/>
            <person name="Hainaut M."/>
            <person name="Levati E."/>
            <person name="Barry K.W."/>
            <person name="Belfiori B."/>
            <person name="Cichocki N."/>
            <person name="Clum A."/>
            <person name="Dockter R.B."/>
            <person name="Fauchery L."/>
            <person name="Guy J."/>
            <person name="Iotti M."/>
            <person name="Le Tacon F."/>
            <person name="Lindquist E.A."/>
            <person name="Lipzen A."/>
            <person name="Malagnac F."/>
            <person name="Mello A."/>
            <person name="Molinier V."/>
            <person name="Miyauchi S."/>
            <person name="Poulain J."/>
            <person name="Riccioni C."/>
            <person name="Rubini A."/>
            <person name="Sitrit Y."/>
            <person name="Splivallo R."/>
            <person name="Traeger S."/>
            <person name="Wang M."/>
            <person name="Zifcakova L."/>
            <person name="Wipf D."/>
            <person name="Zambonelli A."/>
            <person name="Paolocci F."/>
            <person name="Nowrousian M."/>
            <person name="Ottonello S."/>
            <person name="Baldrian P."/>
            <person name="Spatafora J.W."/>
            <person name="Henrissat B."/>
            <person name="Nagy L.G."/>
            <person name="Aury J.M."/>
            <person name="Wincker P."/>
            <person name="Grigoriev I.V."/>
            <person name="Bonfante P."/>
            <person name="Martin F.M."/>
        </authorList>
    </citation>
    <scope>NUCLEOTIDE SEQUENCE [LARGE SCALE GENOMIC DNA]</scope>
    <source>
        <strain evidence="12 13">RN42</strain>
    </source>
</reference>
<evidence type="ECO:0000256" key="9">
    <source>
        <dbReference type="ARBA" id="ARBA00023264"/>
    </source>
</evidence>
<evidence type="ECO:0000256" key="2">
    <source>
        <dbReference type="ARBA" id="ARBA00005189"/>
    </source>
</evidence>
<dbReference type="InterPro" id="IPR003817">
    <property type="entry name" value="PS_Dcarbxylase"/>
</dbReference>
<dbReference type="UniPathway" id="UPA00558"/>
<comment type="pathway">
    <text evidence="2">Lipid metabolism.</text>
</comment>
<evidence type="ECO:0000256" key="1">
    <source>
        <dbReference type="ARBA" id="ARBA00001928"/>
    </source>
</evidence>
<evidence type="ECO:0000256" key="5">
    <source>
        <dbReference type="ARBA" id="ARBA00022793"/>
    </source>
</evidence>
<evidence type="ECO:0000256" key="8">
    <source>
        <dbReference type="ARBA" id="ARBA00023239"/>
    </source>
</evidence>
<keyword evidence="8" id="KW-0456">Lyase</keyword>
<dbReference type="GO" id="GO:0004609">
    <property type="term" value="F:phosphatidylserine decarboxylase activity"/>
    <property type="evidence" value="ECO:0007669"/>
    <property type="project" value="UniProtKB-EC"/>
</dbReference>
<organism evidence="12 13">
    <name type="scientific">Ascobolus immersus RN42</name>
    <dbReference type="NCBI Taxonomy" id="1160509"/>
    <lineage>
        <taxon>Eukaryota</taxon>
        <taxon>Fungi</taxon>
        <taxon>Dikarya</taxon>
        <taxon>Ascomycota</taxon>
        <taxon>Pezizomycotina</taxon>
        <taxon>Pezizomycetes</taxon>
        <taxon>Pezizales</taxon>
        <taxon>Ascobolaceae</taxon>
        <taxon>Ascobolus</taxon>
    </lineage>
</organism>